<dbReference type="PANTHER" id="PTHR10359:SF19">
    <property type="entry name" value="DNA REPAIR GLYCOSYLASE MJ1434-RELATED"/>
    <property type="match status" value="1"/>
</dbReference>
<evidence type="ECO:0000313" key="9">
    <source>
        <dbReference type="Proteomes" id="UP001519292"/>
    </source>
</evidence>
<keyword evidence="8" id="KW-0255">Endonuclease</keyword>
<dbReference type="InterPro" id="IPR011257">
    <property type="entry name" value="DNA_glycosylase"/>
</dbReference>
<keyword evidence="8" id="KW-0540">Nuclease</keyword>
<evidence type="ECO:0000256" key="6">
    <source>
        <dbReference type="ARBA" id="ARBA00023204"/>
    </source>
</evidence>
<keyword evidence="8" id="KW-0378">Hydrolase</keyword>
<evidence type="ECO:0000259" key="7">
    <source>
        <dbReference type="SMART" id="SM00478"/>
    </source>
</evidence>
<dbReference type="RefSeq" id="WP_209686077.1">
    <property type="nucleotide sequence ID" value="NZ_JAGGLU010000002.1"/>
</dbReference>
<evidence type="ECO:0000256" key="4">
    <source>
        <dbReference type="ARBA" id="ARBA00023004"/>
    </source>
</evidence>
<keyword evidence="4" id="KW-0408">Iron</keyword>
<dbReference type="Pfam" id="PF00730">
    <property type="entry name" value="HhH-GPD"/>
    <property type="match status" value="1"/>
</dbReference>
<dbReference type="SUPFAM" id="SSF48150">
    <property type="entry name" value="DNA-glycosylase"/>
    <property type="match status" value="1"/>
</dbReference>
<dbReference type="PANTHER" id="PTHR10359">
    <property type="entry name" value="A/G-SPECIFIC ADENINE GLYCOSYLASE/ENDONUCLEASE III"/>
    <property type="match status" value="1"/>
</dbReference>
<keyword evidence="1" id="KW-0004">4Fe-4S</keyword>
<evidence type="ECO:0000256" key="1">
    <source>
        <dbReference type="ARBA" id="ARBA00022485"/>
    </source>
</evidence>
<accession>A0ABS4MCG4</accession>
<dbReference type="InterPro" id="IPR000445">
    <property type="entry name" value="HhH_motif"/>
</dbReference>
<dbReference type="SMART" id="SM00478">
    <property type="entry name" value="ENDO3c"/>
    <property type="match status" value="1"/>
</dbReference>
<reference evidence="8 9" key="1">
    <citation type="submission" date="2021-03" db="EMBL/GenBank/DDBJ databases">
        <title>Genomic Encyclopedia of Type Strains, Phase IV (KMG-IV): sequencing the most valuable type-strain genomes for metagenomic binning, comparative biology and taxonomic classification.</title>
        <authorList>
            <person name="Goeker M."/>
        </authorList>
    </citation>
    <scope>NUCLEOTIDE SEQUENCE [LARGE SCALE GENOMIC DNA]</scope>
    <source>
        <strain evidence="8 9">DSM 101872</strain>
    </source>
</reference>
<keyword evidence="2" id="KW-0479">Metal-binding</keyword>
<dbReference type="Gene3D" id="1.10.340.30">
    <property type="entry name" value="Hypothetical protein, domain 2"/>
    <property type="match status" value="1"/>
</dbReference>
<keyword evidence="3" id="KW-0227">DNA damage</keyword>
<organism evidence="8 9">
    <name type="scientific">Lactobacillus colini</name>
    <dbReference type="NCBI Taxonomy" id="1819254"/>
    <lineage>
        <taxon>Bacteria</taxon>
        <taxon>Bacillati</taxon>
        <taxon>Bacillota</taxon>
        <taxon>Bacilli</taxon>
        <taxon>Lactobacillales</taxon>
        <taxon>Lactobacillaceae</taxon>
        <taxon>Lactobacillus</taxon>
    </lineage>
</organism>
<protein>
    <submittedName>
        <fullName evidence="8">Endonuclease-3 related protein</fullName>
    </submittedName>
</protein>
<evidence type="ECO:0000256" key="3">
    <source>
        <dbReference type="ARBA" id="ARBA00022763"/>
    </source>
</evidence>
<comment type="caution">
    <text evidence="8">The sequence shown here is derived from an EMBL/GenBank/DDBJ whole genome shotgun (WGS) entry which is preliminary data.</text>
</comment>
<sequence>MKVITLTQLYNLMYDNLNPNGWWPGRSDWEVAWSTVLIQNTNWKNVERALGRLYKITNFSPQIILKISNEELKNAIKSAGFYERKSKTIKSLAQYFASYNFDLDSIRQLPATKLRAELLSIPGIGSETADVILLYVLYKKEFVVDKYARKLLTCLGYQNIPTYEKFKPIVERKLHLSTLREYQNFHALIDIFNQKYLLPRDFEKSFLAGYKLKV</sequence>
<dbReference type="CDD" id="cd00056">
    <property type="entry name" value="ENDO3c"/>
    <property type="match status" value="1"/>
</dbReference>
<proteinExistence type="predicted"/>
<evidence type="ECO:0000313" key="8">
    <source>
        <dbReference type="EMBL" id="MBP2057341.1"/>
    </source>
</evidence>
<dbReference type="Proteomes" id="UP001519292">
    <property type="component" value="Unassembled WGS sequence"/>
</dbReference>
<dbReference type="InterPro" id="IPR003265">
    <property type="entry name" value="HhH-GPD_domain"/>
</dbReference>
<gene>
    <name evidence="8" type="ORF">J2Z60_000505</name>
</gene>
<keyword evidence="5" id="KW-0411">Iron-sulfur</keyword>
<name>A0ABS4MCG4_9LACO</name>
<keyword evidence="9" id="KW-1185">Reference proteome</keyword>
<dbReference type="GO" id="GO:0004519">
    <property type="term" value="F:endonuclease activity"/>
    <property type="evidence" value="ECO:0007669"/>
    <property type="project" value="UniProtKB-KW"/>
</dbReference>
<dbReference type="EMBL" id="JAGGLU010000002">
    <property type="protein sequence ID" value="MBP2057341.1"/>
    <property type="molecule type" value="Genomic_DNA"/>
</dbReference>
<dbReference type="Pfam" id="PF00633">
    <property type="entry name" value="HHH"/>
    <property type="match status" value="1"/>
</dbReference>
<keyword evidence="6" id="KW-0234">DNA repair</keyword>
<dbReference type="PIRSF" id="PIRSF001435">
    <property type="entry name" value="Nth"/>
    <property type="match status" value="1"/>
</dbReference>
<evidence type="ECO:0000256" key="5">
    <source>
        <dbReference type="ARBA" id="ARBA00023014"/>
    </source>
</evidence>
<evidence type="ECO:0000256" key="2">
    <source>
        <dbReference type="ARBA" id="ARBA00022723"/>
    </source>
</evidence>
<feature type="domain" description="HhH-GPD" evidence="7">
    <location>
        <begin position="37"/>
        <end position="195"/>
    </location>
</feature>